<dbReference type="Pfam" id="PF03704">
    <property type="entry name" value="BTAD"/>
    <property type="match status" value="1"/>
</dbReference>
<dbReference type="InterPro" id="IPR027417">
    <property type="entry name" value="P-loop_NTPase"/>
</dbReference>
<dbReference type="Gene3D" id="1.25.40.10">
    <property type="entry name" value="Tetratricopeptide repeat domain"/>
    <property type="match status" value="1"/>
</dbReference>
<dbReference type="Pfam" id="PF25873">
    <property type="entry name" value="WHD_MalT"/>
    <property type="match status" value="1"/>
</dbReference>
<dbReference type="InterPro" id="IPR059106">
    <property type="entry name" value="WHD_MalT"/>
</dbReference>
<dbReference type="SUPFAM" id="SSF48452">
    <property type="entry name" value="TPR-like"/>
    <property type="match status" value="1"/>
</dbReference>
<reference evidence="2" key="1">
    <citation type="submission" date="2018-06" db="EMBL/GenBank/DDBJ databases">
        <authorList>
            <person name="Zhirakovskaya E."/>
        </authorList>
    </citation>
    <scope>NUCLEOTIDE SEQUENCE</scope>
</reference>
<dbReference type="SUPFAM" id="SSF52540">
    <property type="entry name" value="P-loop containing nucleoside triphosphate hydrolases"/>
    <property type="match status" value="1"/>
</dbReference>
<dbReference type="InterPro" id="IPR005158">
    <property type="entry name" value="BTAD"/>
</dbReference>
<dbReference type="Gene3D" id="1.10.10.10">
    <property type="entry name" value="Winged helix-like DNA-binding domain superfamily/Winged helix DNA-binding domain"/>
    <property type="match status" value="1"/>
</dbReference>
<dbReference type="PANTHER" id="PTHR35807:SF2">
    <property type="entry name" value="TRANSCRIPTIONAL ACTIVATOR DOMAIN"/>
    <property type="match status" value="1"/>
</dbReference>
<dbReference type="InterPro" id="IPR036388">
    <property type="entry name" value="WH-like_DNA-bd_sf"/>
</dbReference>
<feature type="domain" description="Bacterial transcriptional activator" evidence="1">
    <location>
        <begin position="915"/>
        <end position="1040"/>
    </location>
</feature>
<dbReference type="AlphaFoldDB" id="A0A3B0YXD2"/>
<dbReference type="EMBL" id="UOFQ01000028">
    <property type="protein sequence ID" value="VAW85688.1"/>
    <property type="molecule type" value="Genomic_DNA"/>
</dbReference>
<dbReference type="InterPro" id="IPR011990">
    <property type="entry name" value="TPR-like_helical_dom_sf"/>
</dbReference>
<protein>
    <recommendedName>
        <fullName evidence="1">Bacterial transcriptional activator domain-containing protein</fullName>
    </recommendedName>
</protein>
<dbReference type="PANTHER" id="PTHR35807">
    <property type="entry name" value="TRANSCRIPTIONAL REGULATOR REDD-RELATED"/>
    <property type="match status" value="1"/>
</dbReference>
<gene>
    <name evidence="2" type="ORF">MNBD_GAMMA17-958</name>
</gene>
<evidence type="ECO:0000313" key="2">
    <source>
        <dbReference type="EMBL" id="VAW85688.1"/>
    </source>
</evidence>
<proteinExistence type="predicted"/>
<name>A0A3B0YXD2_9ZZZZ</name>
<accession>A0A3B0YXD2</accession>
<dbReference type="Gene3D" id="3.40.50.300">
    <property type="entry name" value="P-loop containing nucleotide triphosphate hydrolases"/>
    <property type="match status" value="1"/>
</dbReference>
<organism evidence="2">
    <name type="scientific">hydrothermal vent metagenome</name>
    <dbReference type="NCBI Taxonomy" id="652676"/>
    <lineage>
        <taxon>unclassified sequences</taxon>
        <taxon>metagenomes</taxon>
        <taxon>ecological metagenomes</taxon>
    </lineage>
</organism>
<dbReference type="InterPro" id="IPR051677">
    <property type="entry name" value="AfsR-DnrI-RedD_regulator"/>
</dbReference>
<sequence>MARRVIYPSKIIYPRTAKIIHRSRLFNVINEARHQAKIIWIAAPGGSGKTTLVSSYLEQNQVAHCWYQIDEDDRDLATFFHYLGLAGKLAAPRRKKAVPKLTPEYQQRVPTFTRHFFSDLSSRLQNNGLIVLDNFQLLAETDPLPALLPCIAESLEAGVSLIVMSRHLPPFSMNSLIVKRQLCVINTKLMRFSEEEWVAASHLFRTTRSKEALLSLHVKLDGWIAGLVLLPNFSDVPNNACTSGLGIDALDSYIADQFLSSLDEETSQLLMRVCYMPHITTVSATTVSRMVQSKKLLSKLAQKNLFVLRQGDKGYTVHPLIKEALQQRVESTLSKEQLYELRLATTVALQNDGEYEASADLLLELKEWQALMVVILKHAAELFDSGRIEPLQRYINALPEDFTRREPWIIFWNGKLSTYQNMITALDYYEAAYALFMEKSDAKGGYLTWYAAVSVISGTLQGGDRLDTWVKRYDNLSSRYPELPQELQKGAIDDILLHCYFFSEQSPKKRERLRRGLASAIEAMPDSPMRLKMMSSYVIVAAGSGVREQDMVIFERLENSLTELKDDPVLYLGTAIYSSIGLWSLNAFDKQLALQLQALEVAKESGVSVFYGHIYTHIVIAALGVNKIDLAREYISKLKENITEKDHVYQSLYMTCIIIAETYMDDFGDVDSIAEQYLRNLDNTHIPPFIIHHKLLYIYYLCVRQKVAVALALHDDLLGYCEKIAFHGQTSRFYLIYAKIFFDNGEHERSNRYLKKGFLVARCDEIIACCHWPPALMSWACQRALVLEIETSYVSKFVEKNYHNLLVPNANYQTWPWPFRIFTFGHFEVTSKKEITILKQRAGKSFALLKTLVAALDRGLTSYALKEKLYIDVKREKVSQLLDTQIHRLRKHFDNEQTILRQGDSVKLNLKYFWVDVLEFESLGKRKITTENALEIAIRLQQLYKGEYLPDDDALDVIAQRERYRNIYLATLFKCMDHMQEKKNSALDICQNALVLEPLSEPLYRKLMSIYLSQGNRDMAEVTLGQCNMMISRHLDSSISNKTLSLLNND</sequence>
<dbReference type="SMART" id="SM01043">
    <property type="entry name" value="BTAD"/>
    <property type="match status" value="1"/>
</dbReference>
<evidence type="ECO:0000259" key="1">
    <source>
        <dbReference type="SMART" id="SM01043"/>
    </source>
</evidence>